<dbReference type="EMBL" id="CM047904">
    <property type="protein sequence ID" value="KAJ0090880.1"/>
    <property type="molecule type" value="Genomic_DNA"/>
</dbReference>
<evidence type="ECO:0000313" key="1">
    <source>
        <dbReference type="EMBL" id="KAJ0090880.1"/>
    </source>
</evidence>
<sequence>MIALGVEDTDRERAEKMMKVALWCVQDKPEARPVMSVVVKMLEGEIDIPTPSYPFRHILGGSPGSEQPAGPSWNGSTFDFSSSMATESSLMIGATPIMKKYEIEMAASA</sequence>
<keyword evidence="2" id="KW-1185">Reference proteome</keyword>
<comment type="caution">
    <text evidence="1">The sequence shown here is derived from an EMBL/GenBank/DDBJ whole genome shotgun (WGS) entry which is preliminary data.</text>
</comment>
<dbReference type="Proteomes" id="UP001164250">
    <property type="component" value="Chromosome 8"/>
</dbReference>
<name>A0ACC1AW56_9ROSI</name>
<accession>A0ACC1AW56</accession>
<evidence type="ECO:0000313" key="2">
    <source>
        <dbReference type="Proteomes" id="UP001164250"/>
    </source>
</evidence>
<protein>
    <submittedName>
        <fullName evidence="1">Uncharacterized protein</fullName>
    </submittedName>
</protein>
<reference evidence="2" key="1">
    <citation type="journal article" date="2023" name="G3 (Bethesda)">
        <title>Genome assembly and association tests identify interacting loci associated with vigor, precocity, and sex in interspecific pistachio rootstocks.</title>
        <authorList>
            <person name="Palmer W."/>
            <person name="Jacygrad E."/>
            <person name="Sagayaradj S."/>
            <person name="Cavanaugh K."/>
            <person name="Han R."/>
            <person name="Bertier L."/>
            <person name="Beede B."/>
            <person name="Kafkas S."/>
            <person name="Golino D."/>
            <person name="Preece J."/>
            <person name="Michelmore R."/>
        </authorList>
    </citation>
    <scope>NUCLEOTIDE SEQUENCE [LARGE SCALE GENOMIC DNA]</scope>
</reference>
<organism evidence="1 2">
    <name type="scientific">Pistacia atlantica</name>
    <dbReference type="NCBI Taxonomy" id="434234"/>
    <lineage>
        <taxon>Eukaryota</taxon>
        <taxon>Viridiplantae</taxon>
        <taxon>Streptophyta</taxon>
        <taxon>Embryophyta</taxon>
        <taxon>Tracheophyta</taxon>
        <taxon>Spermatophyta</taxon>
        <taxon>Magnoliopsida</taxon>
        <taxon>eudicotyledons</taxon>
        <taxon>Gunneridae</taxon>
        <taxon>Pentapetalae</taxon>
        <taxon>rosids</taxon>
        <taxon>malvids</taxon>
        <taxon>Sapindales</taxon>
        <taxon>Anacardiaceae</taxon>
        <taxon>Pistacia</taxon>
    </lineage>
</organism>
<gene>
    <name evidence="1" type="ORF">Patl1_14243</name>
</gene>
<proteinExistence type="predicted"/>